<evidence type="ECO:0000256" key="3">
    <source>
        <dbReference type="ARBA" id="ARBA00022840"/>
    </source>
</evidence>
<dbReference type="Gene3D" id="2.60.200.20">
    <property type="match status" value="1"/>
</dbReference>
<dbReference type="PANTHER" id="PTHR22683:SF1">
    <property type="entry name" value="TYPE VII SECRETION SYSTEM PROTEIN ESSC"/>
    <property type="match status" value="1"/>
</dbReference>
<protein>
    <submittedName>
        <fullName evidence="8">FHA domain containing protein</fullName>
    </submittedName>
</protein>
<dbReference type="Pfam" id="PF01580">
    <property type="entry name" value="FtsK_SpoIIIE"/>
    <property type="match status" value="2"/>
</dbReference>
<dbReference type="RefSeq" id="WP_014151001.1">
    <property type="nucleotide sequence ID" value="NC_016113.1"/>
</dbReference>
<accession>F8JMA8</accession>
<dbReference type="PATRIC" id="fig|1003195.11.peg.527"/>
<feature type="compositionally biased region" description="Low complexity" evidence="5">
    <location>
        <begin position="870"/>
        <end position="883"/>
    </location>
</feature>
<evidence type="ECO:0000256" key="5">
    <source>
        <dbReference type="SAM" id="MobiDB-lite"/>
    </source>
</evidence>
<dbReference type="InterPro" id="IPR050206">
    <property type="entry name" value="FtsK/SpoIIIE/SftA"/>
</dbReference>
<keyword evidence="2 4" id="KW-0547">Nucleotide-binding</keyword>
<feature type="domain" description="FHA" evidence="6">
    <location>
        <begin position="100"/>
        <end position="150"/>
    </location>
</feature>
<dbReference type="SUPFAM" id="SSF52540">
    <property type="entry name" value="P-loop containing nucleoside triphosphate hydrolases"/>
    <property type="match status" value="3"/>
</dbReference>
<keyword evidence="8" id="KW-0614">Plasmid</keyword>
<feature type="domain" description="FtsK" evidence="7">
    <location>
        <begin position="955"/>
        <end position="1129"/>
    </location>
</feature>
<dbReference type="CDD" id="cd00060">
    <property type="entry name" value="FHA"/>
    <property type="match status" value="1"/>
</dbReference>
<dbReference type="OrthoDB" id="9807790at2"/>
<dbReference type="CDD" id="cd01127">
    <property type="entry name" value="TrwB_TraG_TraD_VirD4"/>
    <property type="match status" value="1"/>
</dbReference>
<dbReference type="GO" id="GO:0003677">
    <property type="term" value="F:DNA binding"/>
    <property type="evidence" value="ECO:0007669"/>
    <property type="project" value="InterPro"/>
</dbReference>
<dbReference type="Pfam" id="PF00498">
    <property type="entry name" value="FHA"/>
    <property type="match status" value="1"/>
</dbReference>
<name>F8JMA8_STREN</name>
<dbReference type="InterPro" id="IPR003593">
    <property type="entry name" value="AAA+_ATPase"/>
</dbReference>
<evidence type="ECO:0000313" key="9">
    <source>
        <dbReference type="Proteomes" id="UP000007842"/>
    </source>
</evidence>
<feature type="binding site" evidence="4">
    <location>
        <begin position="971"/>
        <end position="978"/>
    </location>
    <ligand>
        <name>ATP</name>
        <dbReference type="ChEBI" id="CHEBI:30616"/>
    </ligand>
</feature>
<dbReference type="InterPro" id="IPR027417">
    <property type="entry name" value="P-loop_NTPase"/>
</dbReference>
<evidence type="ECO:0000259" key="7">
    <source>
        <dbReference type="PROSITE" id="PS50901"/>
    </source>
</evidence>
<dbReference type="SUPFAM" id="SSF49879">
    <property type="entry name" value="SMAD/FHA domain"/>
    <property type="match status" value="1"/>
</dbReference>
<dbReference type="InterPro" id="IPR002543">
    <property type="entry name" value="FtsK_dom"/>
</dbReference>
<dbReference type="InterPro" id="IPR000253">
    <property type="entry name" value="FHA_dom"/>
</dbReference>
<evidence type="ECO:0000256" key="4">
    <source>
        <dbReference type="PROSITE-ProRule" id="PRU00289"/>
    </source>
</evidence>
<feature type="region of interest" description="Disordered" evidence="5">
    <location>
        <begin position="870"/>
        <end position="890"/>
    </location>
</feature>
<gene>
    <name evidence="8" type="ordered locus">SCATT_p11930</name>
</gene>
<reference evidence="9" key="1">
    <citation type="submission" date="2011-12" db="EMBL/GenBank/DDBJ databases">
        <title>Complete genome sequence of Streptomyces cattleya strain DSM 46488.</title>
        <authorList>
            <person name="Ou H.-Y."/>
            <person name="Li P."/>
            <person name="Zhao C."/>
            <person name="O'Hagan D."/>
            <person name="Deng Z."/>
        </authorList>
    </citation>
    <scope>NUCLEOTIDE SEQUENCE [LARGE SCALE GENOMIC DNA]</scope>
    <source>
        <strain evidence="9">ATCC 35852 / DSM 46488 / JCM 4925 / NBRC 14057 / NRRL 8057</strain>
        <plasmid evidence="9">Plasmid pSCATT</plasmid>
    </source>
</reference>
<feature type="region of interest" description="Disordered" evidence="5">
    <location>
        <begin position="186"/>
        <end position="224"/>
    </location>
</feature>
<dbReference type="SMART" id="SM00382">
    <property type="entry name" value="AAA"/>
    <property type="match status" value="3"/>
</dbReference>
<dbReference type="KEGG" id="scy:SCATT_p11930"/>
<dbReference type="EMBL" id="CP003229">
    <property type="protein sequence ID" value="AEW99386.1"/>
    <property type="molecule type" value="Genomic_DNA"/>
</dbReference>
<geneLocation type="plasmid" evidence="8 9">
    <name>pSCATT</name>
</geneLocation>
<dbReference type="SMART" id="SM00240">
    <property type="entry name" value="FHA"/>
    <property type="match status" value="1"/>
</dbReference>
<dbReference type="KEGG" id="sct:SCAT_p0546"/>
<dbReference type="HOGENOM" id="CLU_003134_6_0_11"/>
<accession>G8XEW3</accession>
<dbReference type="PROSITE" id="PS50901">
    <property type="entry name" value="FTSK"/>
    <property type="match status" value="2"/>
</dbReference>
<evidence type="ECO:0000256" key="1">
    <source>
        <dbReference type="ARBA" id="ARBA00022553"/>
    </source>
</evidence>
<dbReference type="PROSITE" id="PS50006">
    <property type="entry name" value="FHA_DOMAIN"/>
    <property type="match status" value="1"/>
</dbReference>
<feature type="domain" description="FtsK" evidence="7">
    <location>
        <begin position="622"/>
        <end position="816"/>
    </location>
</feature>
<sequence length="1405" mass="146373">MRIVFADGGCERELRLRVGRPDACLADLAGVLGVAAGALSVDGRVAPPDTGLYGSGLVHGSLVGPADRLTVPRARGTVAVLRVVGGLEAGRAYPLRPGRTVVGRGAEANVRVTADGVSRRHAVVEVGADGRVTVDDLASANGTDVNAERIAGPVAVGPDDLVSLGGEVLLQVVPAARLSAVQHVDPVREAGPGGTLPFNRAPRDGGSPPVPALSPPARPPRADKAPFSVSSMLGPLALAAVIVVLTHDVRYAAIAALTPMMFAANFVEDRLRGRFTFRRGMREHAARLAAFERVVAGCHAAEVRARRAAHPDPAEVVHRATAPGVALWERRPGMADFLTAVAGHAALPWSPPLGAGGPEAAPEAAAVLAARAVLPLVPVPVELSAGRAVGLEGDRAAALAVARSLLCQAVVGSGPADVTVALFTDADRLADWEWTKWLPHGADPRGAAGHLVASGPEQCESLARALLASAPRAAEEGTGPVLLAVVDGAALLEGRPCPLRDLLSSSAPRCAGLVLTTRLPALCTSVITVPAAGVGRVRDVARAEVTEDVLLTGVPLGEARRTARALARFEDPELRADGAGLPDRVPLLPLLGLPSVTGAAVAERWRHRAPGLRVGAVLGVSERDLFTVDLDDDGPHALIAGTTGSGKSELLRTLIVGMAVDAGPEHLTFALIDYKGGGALDECAALPHTVGLVTDLDERLGERALRCLDAEVRHRERLLRAVGLGHIRDYQRLRDTGRGDLEPMPRLVVVIDEFATLVKALPDFVDSLVSVAQRGRTLGVHLVMATQRPAGSVNDAIKNNVKLRIALRLESASDSQDVIDDPAAAGIGTRQWGRAYYRLSAREVLPVQTALSTGVTPRAAVTAPVTAEPFRLGRPAEAPASPAGEEESDLRRLVRAAREAAALAGLAPPRRPWPVPLPAVVDRAALPPLAERGLHTATCGLPSWALADDPDQQRQYPVGWDPAAGNLLIHGGVGAGTTTALASLALTVAEAAPPDRCHLFVLDMGAGDLAPLAGLPHTGAHVGAAERERQIRLVKLLRRELDRRKSQGAADAPDWLVLIDNLGALLGDFDKDVAGLNLMDELARVYADGPAVGIRFAVGADRSGAVPAAWSALTATKLLLRLADPGEYGYFDVPRGAVPAPVPGRAVVTASRQVIQIARPGGDLPEAVVRAADRHPGAVRVAPEVGLLPTRVPLAGLSASASVGADPWWLPVGLDADTLGCAGLRLYENEHALVAGPQRSGRSTALDTVARLAMAAPGTPPGVIAFAPRRSPLRDLPAPAVVVTGYHHLEAALFPPAPDGPVLLLVDDADTVDDELGVLERWLASSGVHRRHLIAAGRSDALRRLYGHWTQRARDSRCGVLLTPDHDLDGDLLGTELPRYDRMAPLPGRGYLVTDGVAGGVQLAG</sequence>
<evidence type="ECO:0000256" key="2">
    <source>
        <dbReference type="ARBA" id="ARBA00022741"/>
    </source>
</evidence>
<keyword evidence="3 4" id="KW-0067">ATP-binding</keyword>
<evidence type="ECO:0000313" key="8">
    <source>
        <dbReference type="EMBL" id="AEW99386.1"/>
    </source>
</evidence>
<keyword evidence="9" id="KW-1185">Reference proteome</keyword>
<dbReference type="InterPro" id="IPR008984">
    <property type="entry name" value="SMAD_FHA_dom_sf"/>
</dbReference>
<feature type="compositionally biased region" description="Pro residues" evidence="5">
    <location>
        <begin position="208"/>
        <end position="219"/>
    </location>
</feature>
<dbReference type="PANTHER" id="PTHR22683">
    <property type="entry name" value="SPORULATION PROTEIN RELATED"/>
    <property type="match status" value="1"/>
</dbReference>
<dbReference type="Proteomes" id="UP000007842">
    <property type="component" value="Plasmid pSCATT"/>
</dbReference>
<organism evidence="8 9">
    <name type="scientific">Streptantibioticus cattleyicolor (strain ATCC 35852 / DSM 46488 / JCM 4925 / NBRC 14057 / NRRL 8057)</name>
    <name type="common">Streptomyces cattleya</name>
    <dbReference type="NCBI Taxonomy" id="1003195"/>
    <lineage>
        <taxon>Bacteria</taxon>
        <taxon>Bacillati</taxon>
        <taxon>Actinomycetota</taxon>
        <taxon>Actinomycetes</taxon>
        <taxon>Kitasatosporales</taxon>
        <taxon>Streptomycetaceae</taxon>
        <taxon>Streptantibioticus</taxon>
    </lineage>
</organism>
<proteinExistence type="predicted"/>
<feature type="binding site" evidence="4">
    <location>
        <begin position="641"/>
        <end position="648"/>
    </location>
    <ligand>
        <name>ATP</name>
        <dbReference type="ChEBI" id="CHEBI:30616"/>
    </ligand>
</feature>
<keyword evidence="1" id="KW-0597">Phosphoprotein</keyword>
<dbReference type="Gene3D" id="3.40.50.300">
    <property type="entry name" value="P-loop containing nucleotide triphosphate hydrolases"/>
    <property type="match status" value="3"/>
</dbReference>
<dbReference type="GO" id="GO:0005524">
    <property type="term" value="F:ATP binding"/>
    <property type="evidence" value="ECO:0007669"/>
    <property type="project" value="UniProtKB-UniRule"/>
</dbReference>
<evidence type="ECO:0000259" key="6">
    <source>
        <dbReference type="PROSITE" id="PS50006"/>
    </source>
</evidence>